<dbReference type="AlphaFoldDB" id="A0A7Y0MUN4"/>
<dbReference type="RefSeq" id="WP_169628552.1">
    <property type="nucleotide sequence ID" value="NZ_JABCMA010000006.1"/>
</dbReference>
<evidence type="ECO:0000313" key="2">
    <source>
        <dbReference type="EMBL" id="NMR73678.1"/>
    </source>
</evidence>
<protein>
    <recommendedName>
        <fullName evidence="4">Terminase</fullName>
    </recommendedName>
</protein>
<gene>
    <name evidence="2" type="ORF">HKB35_08635</name>
</gene>
<dbReference type="EMBL" id="JABCMA010000006">
    <property type="protein sequence ID" value="NMR73678.1"/>
    <property type="molecule type" value="Genomic_DNA"/>
</dbReference>
<proteinExistence type="predicted"/>
<evidence type="ECO:0000256" key="1">
    <source>
        <dbReference type="SAM" id="MobiDB-lite"/>
    </source>
</evidence>
<feature type="region of interest" description="Disordered" evidence="1">
    <location>
        <begin position="46"/>
        <end position="108"/>
    </location>
</feature>
<comment type="caution">
    <text evidence="2">The sequence shown here is derived from an EMBL/GenBank/DDBJ whole genome shotgun (WGS) entry which is preliminary data.</text>
</comment>
<reference evidence="2 3" key="1">
    <citation type="submission" date="2020-04" db="EMBL/GenBank/DDBJ databases">
        <title>Whole-genome sequencing of Vibrio spp. from China reveals different genetic environments of blaCTX-M-14 among diverse lineages.</title>
        <authorList>
            <person name="Zheng Z."/>
            <person name="Ye L."/>
            <person name="Chen S."/>
        </authorList>
    </citation>
    <scope>NUCLEOTIDE SEQUENCE [LARGE SCALE GENOMIC DNA]</scope>
    <source>
        <strain evidence="2 3">Vb1636</strain>
    </source>
</reference>
<name>A0A7Y0MUN4_VIBAL</name>
<evidence type="ECO:0008006" key="4">
    <source>
        <dbReference type="Google" id="ProtNLM"/>
    </source>
</evidence>
<sequence>MARINWERIKKQYLSEYEETGVDVKTFCVRNGLVYSTARKYLNNKLLQGKENKPSEQNANNEEVQGEKLQPKGITPPKTKIKRKKTANQSSTKNGHGGRRVGAGAPKGNSNAFVHGLMTKAFGNLVKYSHQVDDEFKLEVHKLAALQALECYTQYKDELADFLKELEARGDKPTELEQEFIDRLEKRIESSFGMVCHHTGKLEYLEGQMANRRLTNRAISKVIAQTTQVEVDTNLKRKGIALAEANTDKAKAQAALARHDLDQKQREGLGDDDDLGMLLDEVQDLDDDEIIQRFKDKGGVLNDDE</sequence>
<dbReference type="Proteomes" id="UP000565155">
    <property type="component" value="Unassembled WGS sequence"/>
</dbReference>
<organism evidence="2 3">
    <name type="scientific">Vibrio alginolyticus</name>
    <dbReference type="NCBI Taxonomy" id="663"/>
    <lineage>
        <taxon>Bacteria</taxon>
        <taxon>Pseudomonadati</taxon>
        <taxon>Pseudomonadota</taxon>
        <taxon>Gammaproteobacteria</taxon>
        <taxon>Vibrionales</taxon>
        <taxon>Vibrionaceae</taxon>
        <taxon>Vibrio</taxon>
    </lineage>
</organism>
<accession>A0A7Y0MUN4</accession>
<evidence type="ECO:0000313" key="3">
    <source>
        <dbReference type="Proteomes" id="UP000565155"/>
    </source>
</evidence>